<dbReference type="EMBL" id="CP034550">
    <property type="protein sequence ID" value="QFZ23435.1"/>
    <property type="molecule type" value="Genomic_DNA"/>
</dbReference>
<dbReference type="AlphaFoldDB" id="A0A5Q0HBV9"/>
<proteinExistence type="inferred from homology"/>
<dbReference type="NCBIfam" id="TIGR03930">
    <property type="entry name" value="WXG100_ESAT6"/>
    <property type="match status" value="1"/>
</dbReference>
<evidence type="ECO:0000313" key="3">
    <source>
        <dbReference type="Proteomes" id="UP000325787"/>
    </source>
</evidence>
<dbReference type="OrthoDB" id="3387628at2"/>
<dbReference type="KEGG" id="ssyi:EKG83_43725"/>
<dbReference type="RefSeq" id="WP_033428606.1">
    <property type="nucleotide sequence ID" value="NZ_CP034550.1"/>
</dbReference>
<evidence type="ECO:0000313" key="2">
    <source>
        <dbReference type="EMBL" id="QFZ23435.1"/>
    </source>
</evidence>
<accession>A0A5Q0HBV9</accession>
<comment type="similarity">
    <text evidence="1">Belongs to the WXG100 family.</text>
</comment>
<sequence>MVDANLIKVSFADMASAASDITSQANQVQSELDNLKSRLAPVIAQWDGNASGSYQAAQQAWDEAAAGLQQVMATIGVAVQQAGEAYQAAEQKNTSRWGG</sequence>
<dbReference type="Pfam" id="PF06013">
    <property type="entry name" value="WXG100"/>
    <property type="match status" value="1"/>
</dbReference>
<organism evidence="2 3">
    <name type="scientific">Saccharothrix syringae</name>
    <name type="common">Nocardiopsis syringae</name>
    <dbReference type="NCBI Taxonomy" id="103733"/>
    <lineage>
        <taxon>Bacteria</taxon>
        <taxon>Bacillati</taxon>
        <taxon>Actinomycetota</taxon>
        <taxon>Actinomycetes</taxon>
        <taxon>Pseudonocardiales</taxon>
        <taxon>Pseudonocardiaceae</taxon>
        <taxon>Saccharothrix</taxon>
    </lineage>
</organism>
<dbReference type="Proteomes" id="UP000325787">
    <property type="component" value="Chromosome"/>
</dbReference>
<reference evidence="3" key="1">
    <citation type="journal article" date="2021" name="Curr. Microbiol.">
        <title>Complete genome of nocamycin-producing strain Saccharothrix syringae NRRL B-16468 reveals the biosynthetic potential for secondary metabolites.</title>
        <authorList>
            <person name="Mo X."/>
            <person name="Yang S."/>
        </authorList>
    </citation>
    <scope>NUCLEOTIDE SEQUENCE [LARGE SCALE GENOMIC DNA]</scope>
    <source>
        <strain evidence="3">ATCC 51364 / DSM 43886 / JCM 6844 / KCTC 9398 / NBRC 14523 / NRRL B-16468 / INA 2240</strain>
    </source>
</reference>
<dbReference type="InterPro" id="IPR010310">
    <property type="entry name" value="T7SS_ESAT-6-like"/>
</dbReference>
<gene>
    <name evidence="2" type="ORF">EKG83_43725</name>
</gene>
<keyword evidence="3" id="KW-1185">Reference proteome</keyword>
<dbReference type="SUPFAM" id="SSF140453">
    <property type="entry name" value="EsxAB dimer-like"/>
    <property type="match status" value="1"/>
</dbReference>
<name>A0A5Q0HBV9_SACSY</name>
<protein>
    <recommendedName>
        <fullName evidence="1">ESAT-6-like protein</fullName>
    </recommendedName>
</protein>
<dbReference type="Gene3D" id="1.10.287.1060">
    <property type="entry name" value="ESAT-6-like"/>
    <property type="match status" value="1"/>
</dbReference>
<evidence type="ECO:0000256" key="1">
    <source>
        <dbReference type="RuleBase" id="RU362001"/>
    </source>
</evidence>
<dbReference type="InterPro" id="IPR036689">
    <property type="entry name" value="ESAT-6-like_sf"/>
</dbReference>